<sequence length="54" mass="6217">MFERSAAAGIAGWYQWGLDAGDHQDGWDPYNEIPDSWNLGDFYPDDPEELLEVR</sequence>
<name>A0A5C2RLS1_9APHY</name>
<reference evidence="1" key="1">
    <citation type="journal article" date="2018" name="Genome Biol. Evol.">
        <title>Genomics and development of Lentinus tigrinus, a white-rot wood-decaying mushroom with dimorphic fruiting bodies.</title>
        <authorList>
            <person name="Wu B."/>
            <person name="Xu Z."/>
            <person name="Knudson A."/>
            <person name="Carlson A."/>
            <person name="Chen N."/>
            <person name="Kovaka S."/>
            <person name="LaButti K."/>
            <person name="Lipzen A."/>
            <person name="Pennachio C."/>
            <person name="Riley R."/>
            <person name="Schakwitz W."/>
            <person name="Umezawa K."/>
            <person name="Ohm R.A."/>
            <person name="Grigoriev I.V."/>
            <person name="Nagy L.G."/>
            <person name="Gibbons J."/>
            <person name="Hibbett D."/>
        </authorList>
    </citation>
    <scope>NUCLEOTIDE SEQUENCE [LARGE SCALE GENOMIC DNA]</scope>
    <source>
        <strain evidence="1">ALCF2SS1-6</strain>
    </source>
</reference>
<organism evidence="1 2">
    <name type="scientific">Lentinus tigrinus ALCF2SS1-6</name>
    <dbReference type="NCBI Taxonomy" id="1328759"/>
    <lineage>
        <taxon>Eukaryota</taxon>
        <taxon>Fungi</taxon>
        <taxon>Dikarya</taxon>
        <taxon>Basidiomycota</taxon>
        <taxon>Agaricomycotina</taxon>
        <taxon>Agaricomycetes</taxon>
        <taxon>Polyporales</taxon>
        <taxon>Polyporaceae</taxon>
        <taxon>Lentinus</taxon>
    </lineage>
</organism>
<gene>
    <name evidence="1" type="ORF">L227DRAFT_468077</name>
</gene>
<dbReference type="AlphaFoldDB" id="A0A5C2RLS1"/>
<dbReference type="EMBL" id="ML122354">
    <property type="protein sequence ID" value="RPD52542.1"/>
    <property type="molecule type" value="Genomic_DNA"/>
</dbReference>
<protein>
    <submittedName>
        <fullName evidence="1">Uncharacterized protein</fullName>
    </submittedName>
</protein>
<evidence type="ECO:0000313" key="2">
    <source>
        <dbReference type="Proteomes" id="UP000313359"/>
    </source>
</evidence>
<keyword evidence="2" id="KW-1185">Reference proteome</keyword>
<proteinExistence type="predicted"/>
<feature type="non-terminal residue" evidence="1">
    <location>
        <position position="54"/>
    </location>
</feature>
<evidence type="ECO:0000313" key="1">
    <source>
        <dbReference type="EMBL" id="RPD52542.1"/>
    </source>
</evidence>
<dbReference type="STRING" id="1328759.A0A5C2RLS1"/>
<dbReference type="OrthoDB" id="2801479at2759"/>
<accession>A0A5C2RLS1</accession>
<dbReference type="Proteomes" id="UP000313359">
    <property type="component" value="Unassembled WGS sequence"/>
</dbReference>